<dbReference type="InParanoid" id="A0A395JQA6"/>
<name>A0A395JQA6_9GAMM</name>
<dbReference type="RefSeq" id="WP_113953091.1">
    <property type="nucleotide sequence ID" value="NZ_QNRT01000001.1"/>
</dbReference>
<comment type="caution">
    <text evidence="1">The sequence shown here is derived from an EMBL/GenBank/DDBJ whole genome shotgun (WGS) entry which is preliminary data.</text>
</comment>
<reference evidence="1 2" key="1">
    <citation type="submission" date="2018-06" db="EMBL/GenBank/DDBJ databases">
        <title>Genomic Encyclopedia of Type Strains, Phase IV (KMG-IV): sequencing the most valuable type-strain genomes for metagenomic binning, comparative biology and taxonomic classification.</title>
        <authorList>
            <person name="Goeker M."/>
        </authorList>
    </citation>
    <scope>NUCLEOTIDE SEQUENCE [LARGE SCALE GENOMIC DNA]</scope>
    <source>
        <strain evidence="1 2">DSM 24032</strain>
    </source>
</reference>
<dbReference type="Gene3D" id="1.25.40.10">
    <property type="entry name" value="Tetratricopeptide repeat domain"/>
    <property type="match status" value="1"/>
</dbReference>
<protein>
    <submittedName>
        <fullName evidence="1">Tetratricopeptide repeat protein</fullName>
    </submittedName>
</protein>
<sequence length="519" mass="57704">MHSLISRKSRRVIPRWRLASDNDALRYSEGNKNFTPLVLNSDLEKSYVKWSSTKSPDSAIELAIAFEAFGDWSSISREKIQSEFIQYGGCDIALKLMERAEATQAIQSNYMLPSSRDGIGAQLRLARNATRSQPLSSFAWLALARSYTILGLHSSKKCEQAIKIACQLSPSSRYVARVAVRYFIHRELPDRAIDVLAKSGRALSDPWLASALIASREIAQTPQKSVNRLLRLSNDPTWTTFSRSELLTGLASLEAGHGSDRTAKKLFNVAITDPTENALAQAQWFSNFHQNLVIPQETIDNTRAFEAMETRAFKNGNWGKVLESSRAWQAVEPFSKRPALNGSMVALSVLNDPNAALELMKPAYIANPTDQTVANNYAVSLVCSGQLMEASKIIKTAVENGKDTEIHSLMATTGLLLFRAGDTENGREFYTNARIALRKDKNRRNEFICGLYWAREEAIAGNLERSEQLITEAKSAYKVYKDDKLASAALKSLGEHKAITPQSEAIITPHLPLNIDIFN</sequence>
<keyword evidence="2" id="KW-1185">Reference proteome</keyword>
<dbReference type="Pfam" id="PF14559">
    <property type="entry name" value="TPR_19"/>
    <property type="match status" value="1"/>
</dbReference>
<organism evidence="1 2">
    <name type="scientific">Arenicella xantha</name>
    <dbReference type="NCBI Taxonomy" id="644221"/>
    <lineage>
        <taxon>Bacteria</taxon>
        <taxon>Pseudomonadati</taxon>
        <taxon>Pseudomonadota</taxon>
        <taxon>Gammaproteobacteria</taxon>
        <taxon>Arenicellales</taxon>
        <taxon>Arenicellaceae</taxon>
        <taxon>Arenicella</taxon>
    </lineage>
</organism>
<dbReference type="SUPFAM" id="SSF48452">
    <property type="entry name" value="TPR-like"/>
    <property type="match status" value="1"/>
</dbReference>
<evidence type="ECO:0000313" key="1">
    <source>
        <dbReference type="EMBL" id="RBP53533.1"/>
    </source>
</evidence>
<dbReference type="AlphaFoldDB" id="A0A395JQA6"/>
<dbReference type="OrthoDB" id="8416895at2"/>
<proteinExistence type="predicted"/>
<dbReference type="Proteomes" id="UP000253083">
    <property type="component" value="Unassembled WGS sequence"/>
</dbReference>
<gene>
    <name evidence="1" type="ORF">DFR28_101920</name>
</gene>
<evidence type="ECO:0000313" key="2">
    <source>
        <dbReference type="Proteomes" id="UP000253083"/>
    </source>
</evidence>
<dbReference type="InterPro" id="IPR011990">
    <property type="entry name" value="TPR-like_helical_dom_sf"/>
</dbReference>
<dbReference type="EMBL" id="QNRT01000001">
    <property type="protein sequence ID" value="RBP53533.1"/>
    <property type="molecule type" value="Genomic_DNA"/>
</dbReference>
<accession>A0A395JQA6</accession>